<dbReference type="EMBL" id="JPXY01000035">
    <property type="protein sequence ID" value="KGQ31244.1"/>
    <property type="molecule type" value="Genomic_DNA"/>
</dbReference>
<sequence>MKKLILSLSLLGVAMSASAADLAPSCQKYFEEYEGMLKAMPQAQADAYKQQYEAAKQQFAALPTSAQDQSCTQALEQLKQSKAAMGIK</sequence>
<gene>
    <name evidence="2" type="ORF">P375_08180</name>
</gene>
<comment type="caution">
    <text evidence="2">The sequence shown here is derived from an EMBL/GenBank/DDBJ whole genome shotgun (WGS) entry which is preliminary data.</text>
</comment>
<dbReference type="Proteomes" id="UP000030418">
    <property type="component" value="Unassembled WGS sequence"/>
</dbReference>
<accession>A0A0A2Y177</accession>
<evidence type="ECO:0000313" key="3">
    <source>
        <dbReference type="Proteomes" id="UP000030418"/>
    </source>
</evidence>
<evidence type="ECO:0000256" key="1">
    <source>
        <dbReference type="SAM" id="SignalP"/>
    </source>
</evidence>
<evidence type="ECO:0000313" key="2">
    <source>
        <dbReference type="EMBL" id="KGQ31244.1"/>
    </source>
</evidence>
<dbReference type="RefSeq" id="WP_039135925.1">
    <property type="nucleotide sequence ID" value="NZ_JPXY01000035.1"/>
</dbReference>
<feature type="signal peptide" evidence="1">
    <location>
        <begin position="1"/>
        <end position="19"/>
    </location>
</feature>
<dbReference type="AlphaFoldDB" id="A0A0A2Y177"/>
<feature type="chain" id="PRO_5001997135" evidence="1">
    <location>
        <begin position="20"/>
        <end position="88"/>
    </location>
</feature>
<keyword evidence="3" id="KW-1185">Reference proteome</keyword>
<name>A0A0A2Y177_9PAST</name>
<protein>
    <submittedName>
        <fullName evidence="2">TonB-dependent receptor</fullName>
    </submittedName>
</protein>
<keyword evidence="2" id="KW-0675">Receptor</keyword>
<dbReference type="InterPro" id="IPR020493">
    <property type="entry name" value="Uncharacterised_HI0310"/>
</dbReference>
<dbReference type="Pfam" id="PF17274">
    <property type="entry name" value="DUF5339"/>
    <property type="match status" value="1"/>
</dbReference>
<reference evidence="2 3" key="1">
    <citation type="submission" date="2014-08" db="EMBL/GenBank/DDBJ databases">
        <title>Chaperone-usher fimbriae in a diverse selection of Gallibacterium genomes.</title>
        <authorList>
            <person name="Kudirkiene E."/>
            <person name="Bager R.J."/>
            <person name="Johnson T.J."/>
            <person name="Bojesen A.M."/>
        </authorList>
    </citation>
    <scope>NUCLEOTIDE SEQUENCE [LARGE SCALE GENOMIC DNA]</scope>
    <source>
        <strain evidence="2 3">CCM5976</strain>
    </source>
</reference>
<proteinExistence type="predicted"/>
<organism evidence="2 3">
    <name type="scientific">Gallibacterium genomosp. 2</name>
    <dbReference type="NCBI Taxonomy" id="155517"/>
    <lineage>
        <taxon>Bacteria</taxon>
        <taxon>Pseudomonadati</taxon>
        <taxon>Pseudomonadota</taxon>
        <taxon>Gammaproteobacteria</taxon>
        <taxon>Pasteurellales</taxon>
        <taxon>Pasteurellaceae</taxon>
        <taxon>Gallibacterium</taxon>
    </lineage>
</organism>
<keyword evidence="1" id="KW-0732">Signal</keyword>